<comment type="similarity">
    <text evidence="1 4 6">Belongs to the adenosylhomocysteinase family.</text>
</comment>
<dbReference type="SMART" id="SM00997">
    <property type="entry name" value="AdoHcyase_NAD"/>
    <property type="match status" value="1"/>
</dbReference>
<feature type="binding site" evidence="4">
    <location>
        <begin position="305"/>
        <end position="307"/>
    </location>
    <ligand>
        <name>NAD(+)</name>
        <dbReference type="ChEBI" id="CHEBI:57540"/>
    </ligand>
</feature>
<dbReference type="NCBIfam" id="NF004005">
    <property type="entry name" value="PRK05476.2-3"/>
    <property type="match status" value="1"/>
</dbReference>
<dbReference type="Pfam" id="PF00670">
    <property type="entry name" value="AdoHcyase_NAD"/>
    <property type="match status" value="1"/>
</dbReference>
<comment type="catalytic activity">
    <reaction evidence="4 5">
        <text>S-adenosyl-L-homocysteine + H2O = L-homocysteine + adenosine</text>
        <dbReference type="Rhea" id="RHEA:21708"/>
        <dbReference type="ChEBI" id="CHEBI:15377"/>
        <dbReference type="ChEBI" id="CHEBI:16335"/>
        <dbReference type="ChEBI" id="CHEBI:57856"/>
        <dbReference type="ChEBI" id="CHEBI:58199"/>
        <dbReference type="EC" id="3.13.2.1"/>
    </reaction>
</comment>
<proteinExistence type="inferred from homology"/>
<dbReference type="SUPFAM" id="SSF51735">
    <property type="entry name" value="NAD(P)-binding Rossmann-fold domains"/>
    <property type="match status" value="1"/>
</dbReference>
<feature type="binding site" evidence="4">
    <location>
        <begin position="226"/>
        <end position="231"/>
    </location>
    <ligand>
        <name>NAD(+)</name>
        <dbReference type="ChEBI" id="CHEBI:57540"/>
    </ligand>
</feature>
<protein>
    <recommendedName>
        <fullName evidence="4">Adenosylhomocysteinase</fullName>
        <ecNumber evidence="4">3.13.2.1</ecNumber>
    </recommendedName>
    <alternativeName>
        <fullName evidence="4">S-adenosyl-L-homocysteine hydrolase</fullName>
        <shortName evidence="4">AdoHcyase</shortName>
    </alternativeName>
</protein>
<feature type="domain" description="S-adenosyl-L-homocysteine hydrolase NAD binding" evidence="7">
    <location>
        <begin position="197"/>
        <end position="358"/>
    </location>
</feature>
<dbReference type="EC" id="3.13.2.1" evidence="4"/>
<dbReference type="RefSeq" id="WP_273630848.1">
    <property type="nucleotide sequence ID" value="NZ_CP117167.1"/>
</dbReference>
<evidence type="ECO:0000313" key="8">
    <source>
        <dbReference type="EMBL" id="WCT12584.1"/>
    </source>
</evidence>
<dbReference type="Proteomes" id="UP001216139">
    <property type="component" value="Chromosome"/>
</dbReference>
<dbReference type="InterPro" id="IPR015878">
    <property type="entry name" value="Ado_hCys_hydrolase_NAD-bd"/>
</dbReference>
<dbReference type="SMART" id="SM00996">
    <property type="entry name" value="AdoHcyase"/>
    <property type="match status" value="1"/>
</dbReference>
<dbReference type="InterPro" id="IPR036291">
    <property type="entry name" value="NAD(P)-bd_dom_sf"/>
</dbReference>
<dbReference type="Gene3D" id="3.40.50.1480">
    <property type="entry name" value="Adenosylhomocysteinase-like"/>
    <property type="match status" value="3"/>
</dbReference>
<comment type="pathway">
    <text evidence="4 5">Amino-acid biosynthesis; L-homocysteine biosynthesis; L-homocysteine from S-adenosyl-L-homocysteine: step 1/1.</text>
</comment>
<evidence type="ECO:0000256" key="3">
    <source>
        <dbReference type="ARBA" id="ARBA00023027"/>
    </source>
</evidence>
<feature type="binding site" evidence="4">
    <location>
        <position position="192"/>
    </location>
    <ligand>
        <name>substrate</name>
    </ligand>
</feature>
<feature type="binding site" evidence="4">
    <location>
        <position position="61"/>
    </location>
    <ligand>
        <name>substrate</name>
    </ligand>
</feature>
<dbReference type="PROSITE" id="PS00738">
    <property type="entry name" value="ADOHCYASE_1"/>
    <property type="match status" value="1"/>
</dbReference>
<comment type="function">
    <text evidence="4">May play a key role in the regulation of the intracellular concentration of adenosylhomocysteine.</text>
</comment>
<comment type="subcellular location">
    <subcellularLocation>
        <location evidence="4">Cytoplasm</location>
    </subcellularLocation>
</comment>
<evidence type="ECO:0000256" key="5">
    <source>
        <dbReference type="RuleBase" id="RU000548"/>
    </source>
</evidence>
<gene>
    <name evidence="4 8" type="primary">ahcY</name>
    <name evidence="8" type="ORF">PQO05_01395</name>
</gene>
<feature type="binding site" evidence="4">
    <location>
        <position position="162"/>
    </location>
    <ligand>
        <name>substrate</name>
    </ligand>
</feature>
<name>A0ABY7T7X4_9SPHI</name>
<feature type="binding site" evidence="4">
    <location>
        <position position="284"/>
    </location>
    <ligand>
        <name>NAD(+)</name>
        <dbReference type="ChEBI" id="CHEBI:57540"/>
    </ligand>
</feature>
<keyword evidence="9" id="KW-1185">Reference proteome</keyword>
<dbReference type="CDD" id="cd00401">
    <property type="entry name" value="SAHH"/>
    <property type="match status" value="1"/>
</dbReference>
<feature type="binding site" evidence="4">
    <location>
        <position position="249"/>
    </location>
    <ligand>
        <name>NAD(+)</name>
        <dbReference type="ChEBI" id="CHEBI:57540"/>
    </ligand>
</feature>
<dbReference type="Pfam" id="PF05221">
    <property type="entry name" value="AdoHcyase"/>
    <property type="match status" value="2"/>
</dbReference>
<evidence type="ECO:0000256" key="6">
    <source>
        <dbReference type="RuleBase" id="RU004166"/>
    </source>
</evidence>
<keyword evidence="4" id="KW-0963">Cytoplasm</keyword>
<sequence length="438" mass="48033">MSSVETTYVKSKVKDPSLAAWGRKEIELAEAEMPGLMSLRAEYGPSKPLAGARIAGCLHMTIQTAVLIETLIELGAEVTWSSCNIFSTQDHAAAAIAAAGTSVYAWKGLTEDEFNWCIEQTLFFGEDRKPLNMILDDGGDLTNMVFDKYPELVAGVKGLSEETTTGVHRLYERMKNGTLPIPAININDSVTKSKFDNKYGCRESLVDAIRRATDVMMAGKVAVVCGYGDVGKGSADSLRNAGVRVIVTEIDPICALQAAMEGFEVKKLGTAIKEADIVVTATGNCNIVREEHFRALKDKAIVCNIGHFDNEIDMAWLNSAYGSSKIEIKPQVDKYTIDGSDVIVLAEGRLVNLGCATGHPSFVMSNSFTNQTLAQLELWLHTEQYENKVYTLPKHLDEKVARLHLAKIGVELEVLDQDQADYIGVPVEGPFKAEYYRY</sequence>
<keyword evidence="4 5" id="KW-0378">Hydrolase</keyword>
<feature type="binding site" evidence="4">
    <location>
        <position position="137"/>
    </location>
    <ligand>
        <name>substrate</name>
    </ligand>
</feature>
<dbReference type="InterPro" id="IPR000043">
    <property type="entry name" value="Adenosylhomocysteinase-like"/>
</dbReference>
<feature type="binding site" evidence="4">
    <location>
        <begin position="163"/>
        <end position="165"/>
    </location>
    <ligand>
        <name>NAD(+)</name>
        <dbReference type="ChEBI" id="CHEBI:57540"/>
    </ligand>
</feature>
<evidence type="ECO:0000313" key="9">
    <source>
        <dbReference type="Proteomes" id="UP001216139"/>
    </source>
</evidence>
<dbReference type="NCBIfam" id="TIGR00936">
    <property type="entry name" value="ahcY"/>
    <property type="match status" value="1"/>
</dbReference>
<dbReference type="PANTHER" id="PTHR23420">
    <property type="entry name" value="ADENOSYLHOMOCYSTEINASE"/>
    <property type="match status" value="1"/>
</dbReference>
<organism evidence="8 9">
    <name type="scientific">Mucilaginibacter jinjuensis</name>
    <dbReference type="NCBI Taxonomy" id="1176721"/>
    <lineage>
        <taxon>Bacteria</taxon>
        <taxon>Pseudomonadati</taxon>
        <taxon>Bacteroidota</taxon>
        <taxon>Sphingobacteriia</taxon>
        <taxon>Sphingobacteriales</taxon>
        <taxon>Sphingobacteriaceae</taxon>
        <taxon>Mucilaginibacter</taxon>
    </lineage>
</organism>
<feature type="binding site" evidence="4">
    <location>
        <position position="197"/>
    </location>
    <ligand>
        <name>NAD(+)</name>
        <dbReference type="ChEBI" id="CHEBI:57540"/>
    </ligand>
</feature>
<comment type="cofactor">
    <cofactor evidence="4 5">
        <name>NAD(+)</name>
        <dbReference type="ChEBI" id="CHEBI:57540"/>
    </cofactor>
    <text evidence="4 5">Binds 1 NAD(+) per subunit.</text>
</comment>
<evidence type="ECO:0000256" key="4">
    <source>
        <dbReference type="HAMAP-Rule" id="MF_00563"/>
    </source>
</evidence>
<feature type="binding site" evidence="4">
    <location>
        <position position="352"/>
    </location>
    <ligand>
        <name>NAD(+)</name>
        <dbReference type="ChEBI" id="CHEBI:57540"/>
    </ligand>
</feature>
<reference evidence="8 9" key="1">
    <citation type="submission" date="2023-02" db="EMBL/GenBank/DDBJ databases">
        <title>Genome sequence of Mucilaginibacter jinjuensis strain KACC 16571.</title>
        <authorList>
            <person name="Kim S."/>
            <person name="Heo J."/>
            <person name="Kwon S.-W."/>
        </authorList>
    </citation>
    <scope>NUCLEOTIDE SEQUENCE [LARGE SCALE GENOMIC DNA]</scope>
    <source>
        <strain evidence="8 9">KACC 16571</strain>
    </source>
</reference>
<dbReference type="Gene3D" id="3.40.50.720">
    <property type="entry name" value="NAD(P)-binding Rossmann-like Domain"/>
    <property type="match status" value="1"/>
</dbReference>
<evidence type="ECO:0000256" key="1">
    <source>
        <dbReference type="ARBA" id="ARBA00007122"/>
    </source>
</evidence>
<dbReference type="SUPFAM" id="SSF52283">
    <property type="entry name" value="Formate/glycerate dehydrogenase catalytic domain-like"/>
    <property type="match status" value="1"/>
</dbReference>
<keyword evidence="2 4" id="KW-0554">One-carbon metabolism</keyword>
<feature type="binding site" evidence="4">
    <location>
        <position position="196"/>
    </location>
    <ligand>
        <name>substrate</name>
    </ligand>
</feature>
<dbReference type="InterPro" id="IPR020082">
    <property type="entry name" value="S-Ado-L-homoCys_hydrolase_CS"/>
</dbReference>
<accession>A0ABY7T7X4</accession>
<dbReference type="PIRSF" id="PIRSF001109">
    <property type="entry name" value="Ad_hcy_hydrolase"/>
    <property type="match status" value="1"/>
</dbReference>
<dbReference type="PROSITE" id="PS00739">
    <property type="entry name" value="ADOHCYASE_2"/>
    <property type="match status" value="1"/>
</dbReference>
<dbReference type="InterPro" id="IPR042172">
    <property type="entry name" value="Adenosylhomocyst_ase-like_sf"/>
</dbReference>
<evidence type="ECO:0000256" key="2">
    <source>
        <dbReference type="ARBA" id="ARBA00022563"/>
    </source>
</evidence>
<dbReference type="HAMAP" id="MF_00563">
    <property type="entry name" value="AdoHcyase"/>
    <property type="match status" value="1"/>
</dbReference>
<keyword evidence="3 4" id="KW-0520">NAD</keyword>
<dbReference type="EMBL" id="CP117167">
    <property type="protein sequence ID" value="WCT12584.1"/>
    <property type="molecule type" value="Genomic_DNA"/>
</dbReference>
<evidence type="ECO:0000259" key="7">
    <source>
        <dbReference type="SMART" id="SM00997"/>
    </source>
</evidence>
<dbReference type="PANTHER" id="PTHR23420:SF0">
    <property type="entry name" value="ADENOSYLHOMOCYSTEINASE"/>
    <property type="match status" value="1"/>
</dbReference>